<dbReference type="EMBL" id="JAYKXP010000114">
    <property type="protein sequence ID" value="KAK7025443.1"/>
    <property type="molecule type" value="Genomic_DNA"/>
</dbReference>
<proteinExistence type="predicted"/>
<organism evidence="3 4">
    <name type="scientific">Paramarasmius palmivorus</name>
    <dbReference type="NCBI Taxonomy" id="297713"/>
    <lineage>
        <taxon>Eukaryota</taxon>
        <taxon>Fungi</taxon>
        <taxon>Dikarya</taxon>
        <taxon>Basidiomycota</taxon>
        <taxon>Agaricomycotina</taxon>
        <taxon>Agaricomycetes</taxon>
        <taxon>Agaricomycetidae</taxon>
        <taxon>Agaricales</taxon>
        <taxon>Marasmiineae</taxon>
        <taxon>Marasmiaceae</taxon>
        <taxon>Paramarasmius</taxon>
    </lineage>
</organism>
<name>A0AAW0BJH9_9AGAR</name>
<feature type="compositionally biased region" description="Basic and acidic residues" evidence="1">
    <location>
        <begin position="10"/>
        <end position="29"/>
    </location>
</feature>
<evidence type="ECO:0000259" key="2">
    <source>
        <dbReference type="Pfam" id="PF16297"/>
    </source>
</evidence>
<sequence>MTDKAGGSKPDVEMKATDTESSKELRLARPDNFSGDKSQTEKFLLACQEYLKINAEVYKSNAAKIAFVLSFFRGGTAENYAVRKRREYVEGNYPDFKTFLAEVEAAFSPEESM</sequence>
<evidence type="ECO:0000313" key="4">
    <source>
        <dbReference type="Proteomes" id="UP001383192"/>
    </source>
</evidence>
<evidence type="ECO:0000313" key="3">
    <source>
        <dbReference type="EMBL" id="KAK7025443.1"/>
    </source>
</evidence>
<dbReference type="Proteomes" id="UP001383192">
    <property type="component" value="Unassembled WGS sequence"/>
</dbReference>
<dbReference type="AlphaFoldDB" id="A0AAW0BJH9"/>
<gene>
    <name evidence="3" type="ORF">VNI00_015971</name>
</gene>
<dbReference type="Pfam" id="PF16297">
    <property type="entry name" value="DUF4939"/>
    <property type="match status" value="1"/>
</dbReference>
<feature type="domain" description="DUF4939" evidence="2">
    <location>
        <begin position="28"/>
        <end position="110"/>
    </location>
</feature>
<feature type="region of interest" description="Disordered" evidence="1">
    <location>
        <begin position="1"/>
        <end position="38"/>
    </location>
</feature>
<keyword evidence="4" id="KW-1185">Reference proteome</keyword>
<evidence type="ECO:0000256" key="1">
    <source>
        <dbReference type="SAM" id="MobiDB-lite"/>
    </source>
</evidence>
<reference evidence="3 4" key="1">
    <citation type="submission" date="2024-01" db="EMBL/GenBank/DDBJ databases">
        <title>A draft genome for a cacao thread blight-causing isolate of Paramarasmius palmivorus.</title>
        <authorList>
            <person name="Baruah I.K."/>
            <person name="Bukari Y."/>
            <person name="Amoako-Attah I."/>
            <person name="Meinhardt L.W."/>
            <person name="Bailey B.A."/>
            <person name="Cohen S.P."/>
        </authorList>
    </citation>
    <scope>NUCLEOTIDE SEQUENCE [LARGE SCALE GENOMIC DNA]</scope>
    <source>
        <strain evidence="3 4">GH-12</strain>
    </source>
</reference>
<protein>
    <recommendedName>
        <fullName evidence="2">DUF4939 domain-containing protein</fullName>
    </recommendedName>
</protein>
<accession>A0AAW0BJH9</accession>
<dbReference type="InterPro" id="IPR032549">
    <property type="entry name" value="DUF4939"/>
</dbReference>
<comment type="caution">
    <text evidence="3">The sequence shown here is derived from an EMBL/GenBank/DDBJ whole genome shotgun (WGS) entry which is preliminary data.</text>
</comment>